<accession>A0ABD2BGQ2</accession>
<feature type="region of interest" description="Disordered" evidence="1">
    <location>
        <begin position="79"/>
        <end position="123"/>
    </location>
</feature>
<gene>
    <name evidence="2" type="ORF">V1478_004622</name>
</gene>
<protein>
    <submittedName>
        <fullName evidence="2">Uncharacterized protein</fullName>
    </submittedName>
</protein>
<proteinExistence type="predicted"/>
<dbReference type="AlphaFoldDB" id="A0ABD2BGQ2"/>
<dbReference type="EMBL" id="JAUDFV010000102">
    <property type="protein sequence ID" value="KAL2731934.1"/>
    <property type="molecule type" value="Genomic_DNA"/>
</dbReference>
<evidence type="ECO:0000313" key="3">
    <source>
        <dbReference type="Proteomes" id="UP001607302"/>
    </source>
</evidence>
<name>A0ABD2BGQ2_VESSQ</name>
<keyword evidence="3" id="KW-1185">Reference proteome</keyword>
<comment type="caution">
    <text evidence="2">The sequence shown here is derived from an EMBL/GenBank/DDBJ whole genome shotgun (WGS) entry which is preliminary data.</text>
</comment>
<evidence type="ECO:0000256" key="1">
    <source>
        <dbReference type="SAM" id="MobiDB-lite"/>
    </source>
</evidence>
<reference evidence="2 3" key="1">
    <citation type="journal article" date="2024" name="Ann. Entomol. Soc. Am.">
        <title>Genomic analyses of the southern and eastern yellowjacket wasps (Hymenoptera: Vespidae) reveal evolutionary signatures of social life.</title>
        <authorList>
            <person name="Catto M.A."/>
            <person name="Caine P.B."/>
            <person name="Orr S.E."/>
            <person name="Hunt B.G."/>
            <person name="Goodisman M.A.D."/>
        </authorList>
    </citation>
    <scope>NUCLEOTIDE SEQUENCE [LARGE SCALE GENOMIC DNA]</scope>
    <source>
        <strain evidence="2">233</strain>
        <tissue evidence="2">Head and thorax</tissue>
    </source>
</reference>
<evidence type="ECO:0000313" key="2">
    <source>
        <dbReference type="EMBL" id="KAL2731934.1"/>
    </source>
</evidence>
<dbReference type="Proteomes" id="UP001607302">
    <property type="component" value="Unassembled WGS sequence"/>
</dbReference>
<sequence>MKRASKGEEEKGREAVHELRRTVAASLQVNLILAGSSSPLKYLDRNTVSDFLTGKLFGRKRISFDLDYDEIEKKREGICYSGRKGRKEEEDDEEEEEEEDHDDQNNNDDDDDADDDEDMAMAV</sequence>
<organism evidence="2 3">
    <name type="scientific">Vespula squamosa</name>
    <name type="common">Southern yellow jacket</name>
    <name type="synonym">Wasp</name>
    <dbReference type="NCBI Taxonomy" id="30214"/>
    <lineage>
        <taxon>Eukaryota</taxon>
        <taxon>Metazoa</taxon>
        <taxon>Ecdysozoa</taxon>
        <taxon>Arthropoda</taxon>
        <taxon>Hexapoda</taxon>
        <taxon>Insecta</taxon>
        <taxon>Pterygota</taxon>
        <taxon>Neoptera</taxon>
        <taxon>Endopterygota</taxon>
        <taxon>Hymenoptera</taxon>
        <taxon>Apocrita</taxon>
        <taxon>Aculeata</taxon>
        <taxon>Vespoidea</taxon>
        <taxon>Vespidae</taxon>
        <taxon>Vespinae</taxon>
        <taxon>Vespula</taxon>
    </lineage>
</organism>
<feature type="compositionally biased region" description="Acidic residues" evidence="1">
    <location>
        <begin position="89"/>
        <end position="123"/>
    </location>
</feature>